<keyword evidence="4" id="KW-1185">Reference proteome</keyword>
<keyword evidence="1" id="KW-0175">Coiled coil</keyword>
<evidence type="ECO:0000256" key="2">
    <source>
        <dbReference type="SAM" id="MobiDB-lite"/>
    </source>
</evidence>
<dbReference type="EMBL" id="GL450640">
    <property type="protein sequence ID" value="EFN80672.1"/>
    <property type="molecule type" value="Genomic_DNA"/>
</dbReference>
<dbReference type="InParanoid" id="E2BUE5"/>
<feature type="compositionally biased region" description="Polar residues" evidence="2">
    <location>
        <begin position="710"/>
        <end position="722"/>
    </location>
</feature>
<evidence type="ECO:0000256" key="1">
    <source>
        <dbReference type="SAM" id="Coils"/>
    </source>
</evidence>
<sequence>MERNETFMNFGSIRNVCSASSSLNVASTSENKFYQDTQHRHRKSPRKRLRGTRTSALVIDQLKSSFQYAGDFAPHMRTRRNWRPEFLIRYLGDNRRRDNEEYATVQCGKSCRSFAPDTPRTYSIGLYFGVKSINNIDNFLNSCSTIRSLKRLVRRLMVVCKHWVAQSTTAISSTTVSLKERASQQTEVIDSTKLANVSKLDQSQKISCHSHQTYEDIEEENSDDVSSTLQNNCVVDDYFPTLYFNHYIVKKYCKHCGSRLRWLTKKDAQVQTSDKKDAQVQTSCTRTSRRKKTTRKLKSMNEEILRRDEPTSRSSIADFRPDFLDDSSKANRNEELRLSIRSLENNRAEYINKFTAVQRQIEEITATLRETCDSEKSLRDNSENCGRYFLSTREDANVDAQQNTNPDKIEENEIIGGRLDDRESVEKILDVGNVDDEALVFTGKRYSKDTIISMADLHERSDVDDIFVRDCIRAFTIKQMLHPSNGISTYSHKKAAKCRCVKQISFDLDLTKDDEEETRIFSAEDRSLGEVHLRNFAVTNGDENAKVIIGDFVDLDEPKYHKMTANEEMGEIAVLNGIKNRIDRDFDDLSTKNENDTEDFLTVSQKNINLDCDSQLYRSAATEDTTSATIVESPLNPDSIETQIRESIWVDTMCELSNRHSTFSLYHSCTQFPSFVSLRENQDEPEAEDQSVIDDDSYSNSHSNVDHSRVSSNEHSQSSLNLDRSHDMQVIARHDTSANKSLSETVNESNDACDMFESREVTNKVYNCGYIFDDSNEEEKKSRVHPRQQYTADTTFETSKSSRYIGSIDSGVFVNSSLIDLQPHESSFDDSKPKHKRKQRRVTKRVLHGSSRTFDFSSDSSSCCTDDTLDRRINDVIRDLTKNLVLCERKVRMKLREMRKTGLRTRETRYSQHSPPRACKFNDSLYDAHCDFFKSPRRSNEDERISAVSTPSFMSLPESEIEDRGSVCEL</sequence>
<dbReference type="AlphaFoldDB" id="E2BUE5"/>
<reference evidence="3 4" key="1">
    <citation type="journal article" date="2010" name="Science">
        <title>Genomic comparison of the ants Camponotus floridanus and Harpegnathos saltator.</title>
        <authorList>
            <person name="Bonasio R."/>
            <person name="Zhang G."/>
            <person name="Ye C."/>
            <person name="Mutti N.S."/>
            <person name="Fang X."/>
            <person name="Qin N."/>
            <person name="Donahue G."/>
            <person name="Yang P."/>
            <person name="Li Q."/>
            <person name="Li C."/>
            <person name="Zhang P."/>
            <person name="Huang Z."/>
            <person name="Berger S.L."/>
            <person name="Reinberg D."/>
            <person name="Wang J."/>
            <person name="Liebig J."/>
        </authorList>
    </citation>
    <scope>NUCLEOTIDE SEQUENCE [LARGE SCALE GENOMIC DNA]</scope>
    <source>
        <strain evidence="3 4">R22 G/1</strain>
    </source>
</reference>
<name>E2BUE5_HARSA</name>
<dbReference type="OMA" id="NYHYYDS"/>
<organism evidence="4">
    <name type="scientific">Harpegnathos saltator</name>
    <name type="common">Jerdon's jumping ant</name>
    <dbReference type="NCBI Taxonomy" id="610380"/>
    <lineage>
        <taxon>Eukaryota</taxon>
        <taxon>Metazoa</taxon>
        <taxon>Ecdysozoa</taxon>
        <taxon>Arthropoda</taxon>
        <taxon>Hexapoda</taxon>
        <taxon>Insecta</taxon>
        <taxon>Pterygota</taxon>
        <taxon>Neoptera</taxon>
        <taxon>Endopterygota</taxon>
        <taxon>Hymenoptera</taxon>
        <taxon>Apocrita</taxon>
        <taxon>Aculeata</taxon>
        <taxon>Formicoidea</taxon>
        <taxon>Formicidae</taxon>
        <taxon>Ponerinae</taxon>
        <taxon>Ponerini</taxon>
        <taxon>Harpegnathos</taxon>
    </lineage>
</organism>
<evidence type="ECO:0000313" key="4">
    <source>
        <dbReference type="Proteomes" id="UP000008237"/>
    </source>
</evidence>
<proteinExistence type="predicted"/>
<feature type="coiled-coil region" evidence="1">
    <location>
        <begin position="333"/>
        <end position="360"/>
    </location>
</feature>
<evidence type="ECO:0000313" key="3">
    <source>
        <dbReference type="EMBL" id="EFN80672.1"/>
    </source>
</evidence>
<feature type="compositionally biased region" description="Basic residues" evidence="2">
    <location>
        <begin position="833"/>
        <end position="844"/>
    </location>
</feature>
<feature type="region of interest" description="Disordered" evidence="2">
    <location>
        <begin position="824"/>
        <end position="844"/>
    </location>
</feature>
<feature type="compositionally biased region" description="Basic residues" evidence="2">
    <location>
        <begin position="39"/>
        <end position="50"/>
    </location>
</feature>
<feature type="compositionally biased region" description="Acidic residues" evidence="2">
    <location>
        <begin position="683"/>
        <end position="697"/>
    </location>
</feature>
<dbReference type="Proteomes" id="UP000008237">
    <property type="component" value="Unassembled WGS sequence"/>
</dbReference>
<feature type="region of interest" description="Disordered" evidence="2">
    <location>
        <begin position="680"/>
        <end position="725"/>
    </location>
</feature>
<protein>
    <submittedName>
        <fullName evidence="3">Uncharacterized protein</fullName>
    </submittedName>
</protein>
<accession>E2BUE5</accession>
<feature type="region of interest" description="Disordered" evidence="2">
    <location>
        <begin position="31"/>
        <end position="50"/>
    </location>
</feature>
<gene>
    <name evidence="3" type="ORF">EAI_13861</name>
</gene>